<organism evidence="1 2">
    <name type="scientific">Saccharopolyspora montiporae</name>
    <dbReference type="NCBI Taxonomy" id="2781240"/>
    <lineage>
        <taxon>Bacteria</taxon>
        <taxon>Bacillati</taxon>
        <taxon>Actinomycetota</taxon>
        <taxon>Actinomycetes</taxon>
        <taxon>Pseudonocardiales</taxon>
        <taxon>Pseudonocardiaceae</taxon>
        <taxon>Saccharopolyspora</taxon>
    </lineage>
</organism>
<sequence length="167" mass="17503">MLEGVWQALEGVGLQSCANPDPAGGRITALSVDRDELRVLLRVSAVVLHRDDGRILTEVEDVRRRIPGLSGISVEVKPHLAASTPSGGKGAQLCGLPPPTEHGSCLSRAQRDRSLLGWFVEEAELGAAHHSNAREDEGPTARVLIRAGLAASVEEGTGVPRSPLGAA</sequence>
<evidence type="ECO:0000313" key="2">
    <source>
        <dbReference type="Proteomes" id="UP000598360"/>
    </source>
</evidence>
<reference evidence="1" key="1">
    <citation type="submission" date="2020-10" db="EMBL/GenBank/DDBJ databases">
        <title>Diversity and distribution of actinomycetes associated with coral in the coast of Hainan.</title>
        <authorList>
            <person name="Li F."/>
        </authorList>
    </citation>
    <scope>NUCLEOTIDE SEQUENCE</scope>
    <source>
        <strain evidence="1">HNM0983</strain>
    </source>
</reference>
<protein>
    <submittedName>
        <fullName evidence="1">Uncharacterized protein</fullName>
    </submittedName>
</protein>
<proteinExistence type="predicted"/>
<comment type="caution">
    <text evidence="1">The sequence shown here is derived from an EMBL/GenBank/DDBJ whole genome shotgun (WGS) entry which is preliminary data.</text>
</comment>
<evidence type="ECO:0000313" key="1">
    <source>
        <dbReference type="EMBL" id="MBE9375381.1"/>
    </source>
</evidence>
<dbReference type="RefSeq" id="WP_193928833.1">
    <property type="nucleotide sequence ID" value="NZ_JADEYC010000020.1"/>
</dbReference>
<keyword evidence="2" id="KW-1185">Reference proteome</keyword>
<accession>A0A929FY51</accession>
<dbReference type="AlphaFoldDB" id="A0A929FY51"/>
<name>A0A929FY51_9PSEU</name>
<dbReference type="EMBL" id="JADEYC010000020">
    <property type="protein sequence ID" value="MBE9375381.1"/>
    <property type="molecule type" value="Genomic_DNA"/>
</dbReference>
<dbReference type="Proteomes" id="UP000598360">
    <property type="component" value="Unassembled WGS sequence"/>
</dbReference>
<gene>
    <name evidence="1" type="ORF">IQ251_13090</name>
</gene>